<keyword evidence="6" id="KW-1185">Reference proteome</keyword>
<dbReference type="InterPro" id="IPR050613">
    <property type="entry name" value="Sec_Metabolite_Reg"/>
</dbReference>
<dbReference type="PANTHER" id="PTHR31001:SF40">
    <property type="entry name" value="ZN(II)2CYS6 TRANSCRIPTION FACTOR (EUROFUNG)"/>
    <property type="match status" value="1"/>
</dbReference>
<evidence type="ECO:0000256" key="1">
    <source>
        <dbReference type="ARBA" id="ARBA00004123"/>
    </source>
</evidence>
<dbReference type="GO" id="GO:0003677">
    <property type="term" value="F:DNA binding"/>
    <property type="evidence" value="ECO:0007669"/>
    <property type="project" value="InterPro"/>
</dbReference>
<evidence type="ECO:0000313" key="5">
    <source>
        <dbReference type="EMBL" id="KAF2652265.1"/>
    </source>
</evidence>
<gene>
    <name evidence="5" type="ORF">K491DRAFT_719106</name>
</gene>
<evidence type="ECO:0000256" key="2">
    <source>
        <dbReference type="ARBA" id="ARBA00023242"/>
    </source>
</evidence>
<feature type="domain" description="Xylanolytic transcriptional activator regulatory" evidence="4">
    <location>
        <begin position="324"/>
        <end position="396"/>
    </location>
</feature>
<dbReference type="AlphaFoldDB" id="A0A6A6SWY4"/>
<dbReference type="CDD" id="cd12148">
    <property type="entry name" value="fungal_TF_MHR"/>
    <property type="match status" value="1"/>
</dbReference>
<evidence type="ECO:0000259" key="4">
    <source>
        <dbReference type="SMART" id="SM00906"/>
    </source>
</evidence>
<dbReference type="InterPro" id="IPR007219">
    <property type="entry name" value="XnlR_reg_dom"/>
</dbReference>
<dbReference type="GO" id="GO:0008270">
    <property type="term" value="F:zinc ion binding"/>
    <property type="evidence" value="ECO:0007669"/>
    <property type="project" value="InterPro"/>
</dbReference>
<dbReference type="GO" id="GO:0006351">
    <property type="term" value="P:DNA-templated transcription"/>
    <property type="evidence" value="ECO:0007669"/>
    <property type="project" value="InterPro"/>
</dbReference>
<accession>A0A6A6SWY4</accession>
<sequence length="695" mass="78248">MTKPAGTPRKQPEPRKRVVKPRSETRESRGHGRLPSLQLSPRQEASLVSAHTTLGHEAGSVGSCVNVWPTPPESATRTTQSSEWTRSSFLGSTSYASVFSEDGPLPDCLHSDTRQTDHSTIAIVNDTSVPSAPITTDVGSRFCQVGVGPQIVAKFSPFRLFEQSIVNYFETNKASALEGALVISALPQLRLDIEHLLSAKDDSFPVYAEVTRNSMQPLKVPSTMPASEFHTLFTGPNLRWEMMGLVLIVAGSNAQFTSPDDPIFTLEDGSKIDKDRFIEDMIHTSNDCIDLCQVHGAVSDIMVWLIYLNMLVTSNFYGDNYHGVWRRLGDCISTLYSAGIHCEDDFDEPFFLREARRRLYAAVYRSDKTLATFFGRPPMMAERYSDRKVPLDLDDNTISTSDPDALNRALAKLDENGWDTDGRIWSTSWVRLRYNMAVVKEQILEQSLAGKANDDDAAKIEAISSRCRHVWESVPSHLRYDLYDEDVAWTELDPAITIRMISSYLEYLHMEFSMQRLLRRQTEAAIPAMLEFSMKLLSTVLVFNKQRQQAYAIQRHYPTIMLYFCLPSAGVLALELRRCTLENRPLPGTVSRADVIRNLSVLISCLEWVVLPGDGNHRLCKELNQMMALVLDEVLNYQPPQHDESQDNAAQSGMVTGGGGFFDMPMVEGMEPIPTEPQDFLNWLDNANWNNTYLF</sequence>
<organism evidence="5 6">
    <name type="scientific">Lophiostoma macrostomum CBS 122681</name>
    <dbReference type="NCBI Taxonomy" id="1314788"/>
    <lineage>
        <taxon>Eukaryota</taxon>
        <taxon>Fungi</taxon>
        <taxon>Dikarya</taxon>
        <taxon>Ascomycota</taxon>
        <taxon>Pezizomycotina</taxon>
        <taxon>Dothideomycetes</taxon>
        <taxon>Pleosporomycetidae</taxon>
        <taxon>Pleosporales</taxon>
        <taxon>Lophiostomataceae</taxon>
        <taxon>Lophiostoma</taxon>
    </lineage>
</organism>
<dbReference type="EMBL" id="MU004406">
    <property type="protein sequence ID" value="KAF2652265.1"/>
    <property type="molecule type" value="Genomic_DNA"/>
</dbReference>
<dbReference type="SMART" id="SM00906">
    <property type="entry name" value="Fungal_trans"/>
    <property type="match status" value="1"/>
</dbReference>
<evidence type="ECO:0000256" key="3">
    <source>
        <dbReference type="SAM" id="MobiDB-lite"/>
    </source>
</evidence>
<reference evidence="5" key="1">
    <citation type="journal article" date="2020" name="Stud. Mycol.">
        <title>101 Dothideomycetes genomes: a test case for predicting lifestyles and emergence of pathogens.</title>
        <authorList>
            <person name="Haridas S."/>
            <person name="Albert R."/>
            <person name="Binder M."/>
            <person name="Bloem J."/>
            <person name="Labutti K."/>
            <person name="Salamov A."/>
            <person name="Andreopoulos B."/>
            <person name="Baker S."/>
            <person name="Barry K."/>
            <person name="Bills G."/>
            <person name="Bluhm B."/>
            <person name="Cannon C."/>
            <person name="Castanera R."/>
            <person name="Culley D."/>
            <person name="Daum C."/>
            <person name="Ezra D."/>
            <person name="Gonzalez J."/>
            <person name="Henrissat B."/>
            <person name="Kuo A."/>
            <person name="Liang C."/>
            <person name="Lipzen A."/>
            <person name="Lutzoni F."/>
            <person name="Magnuson J."/>
            <person name="Mondo S."/>
            <person name="Nolan M."/>
            <person name="Ohm R."/>
            <person name="Pangilinan J."/>
            <person name="Park H.-J."/>
            <person name="Ramirez L."/>
            <person name="Alfaro M."/>
            <person name="Sun H."/>
            <person name="Tritt A."/>
            <person name="Yoshinaga Y."/>
            <person name="Zwiers L.-H."/>
            <person name="Turgeon B."/>
            <person name="Goodwin S."/>
            <person name="Spatafora J."/>
            <person name="Crous P."/>
            <person name="Grigoriev I."/>
        </authorList>
    </citation>
    <scope>NUCLEOTIDE SEQUENCE</scope>
    <source>
        <strain evidence="5">CBS 122681</strain>
    </source>
</reference>
<feature type="compositionally biased region" description="Polar residues" evidence="3">
    <location>
        <begin position="73"/>
        <end position="83"/>
    </location>
</feature>
<dbReference type="OrthoDB" id="4898680at2759"/>
<feature type="region of interest" description="Disordered" evidence="3">
    <location>
        <begin position="59"/>
        <end position="83"/>
    </location>
</feature>
<dbReference type="GO" id="GO:0005634">
    <property type="term" value="C:nucleus"/>
    <property type="evidence" value="ECO:0007669"/>
    <property type="project" value="UniProtKB-SubCell"/>
</dbReference>
<keyword evidence="2" id="KW-0539">Nucleus</keyword>
<name>A0A6A6SWY4_9PLEO</name>
<dbReference type="PANTHER" id="PTHR31001">
    <property type="entry name" value="UNCHARACTERIZED TRANSCRIPTIONAL REGULATORY PROTEIN"/>
    <property type="match status" value="1"/>
</dbReference>
<comment type="subcellular location">
    <subcellularLocation>
        <location evidence="1">Nucleus</location>
    </subcellularLocation>
</comment>
<feature type="compositionally biased region" description="Basic and acidic residues" evidence="3">
    <location>
        <begin position="10"/>
        <end position="30"/>
    </location>
</feature>
<dbReference type="Pfam" id="PF04082">
    <property type="entry name" value="Fungal_trans"/>
    <property type="match status" value="1"/>
</dbReference>
<protein>
    <recommendedName>
        <fullName evidence="4">Xylanolytic transcriptional activator regulatory domain-containing protein</fullName>
    </recommendedName>
</protein>
<proteinExistence type="predicted"/>
<feature type="region of interest" description="Disordered" evidence="3">
    <location>
        <begin position="1"/>
        <end position="46"/>
    </location>
</feature>
<evidence type="ECO:0000313" key="6">
    <source>
        <dbReference type="Proteomes" id="UP000799324"/>
    </source>
</evidence>
<dbReference type="Proteomes" id="UP000799324">
    <property type="component" value="Unassembled WGS sequence"/>
</dbReference>